<sequence length="598" mass="66688">MLEDRIDEPPVPYPDRQYETVNIPYQNVFVQDVSPEQAHHNLPDAVLKKYASQIEFLDSSSGSGTSRFQFYRQAKVLAVGSGHFLVSLVAAMFESGLSKFHVLITDSVQTDRQRLANLAENARQTDPEATIEEIFLQKAGVDSWREAVRPFHSILYVSQEGDIGELRTLHAVCREEGKTLLPAICVQHTGMAGPLVRPENKGCWESAWRRLHRSVLDKNTRPPTFSSTAGALLSNVIVLELLKTITRVAESELTNKFFLLDLETLEGEGHSFMPHPLVTGRVAAEWVQDFDLRLGRSSDRSEPDGLLPYFNRLTSVKSGVFHTWQEGDLKQLPLSQCRVQVADPMSEGPAGLLPDMVCTHLTHMEARREAGLAGIEAHVSRMSSLFVTTLPPHREIKGGKVKLQEFIGVGAGETFAEGVYRGLQKCLTEELGKRQTYQNPSVKQVQFHTVDDKRCRYYLQALSTLQGTPMIGLGEEVSGFPVVWVGTGGCWYGCVGLNMTMALRRALQQALQQAQNQATSLSAQGFKASSVIQEEMTPLSLSIPSFEETTTQSELLQSALPILKRNRRRFFVFDLELEPFLKDEPVKVFGTLLREEGA</sequence>
<dbReference type="InterPro" id="IPR022368">
    <property type="entry name" value="Thiazole_bacteriocin_mat_put"/>
</dbReference>
<reference evidence="2" key="1">
    <citation type="submission" date="2020-03" db="EMBL/GenBank/DDBJ databases">
        <title>Draft sequencing of Paenibacilllus sp. S3N08.</title>
        <authorList>
            <person name="Kim D.-U."/>
        </authorList>
    </citation>
    <scope>NUCLEOTIDE SEQUENCE</scope>
    <source>
        <strain evidence="2">S3N08</strain>
    </source>
</reference>
<keyword evidence="1" id="KW-0175">Coiled coil</keyword>
<dbReference type="Gene3D" id="3.40.50.720">
    <property type="entry name" value="NAD(P)-binding Rossmann-like Domain"/>
    <property type="match status" value="1"/>
</dbReference>
<proteinExistence type="predicted"/>
<dbReference type="EMBL" id="JAAOIW010000013">
    <property type="protein sequence ID" value="NHN33691.1"/>
    <property type="molecule type" value="Genomic_DNA"/>
</dbReference>
<organism evidence="2 3">
    <name type="scientific">Paenibacillus agricola</name>
    <dbReference type="NCBI Taxonomy" id="2716264"/>
    <lineage>
        <taxon>Bacteria</taxon>
        <taxon>Bacillati</taxon>
        <taxon>Bacillota</taxon>
        <taxon>Bacilli</taxon>
        <taxon>Bacillales</taxon>
        <taxon>Paenibacillaceae</taxon>
        <taxon>Paenibacillus</taxon>
    </lineage>
</organism>
<accession>A0ABX0JEN6</accession>
<dbReference type="Proteomes" id="UP001165962">
    <property type="component" value="Unassembled WGS sequence"/>
</dbReference>
<protein>
    <submittedName>
        <fullName evidence="2">Thiazole-containing bacteriocin maturation protein</fullName>
    </submittedName>
</protein>
<feature type="coiled-coil region" evidence="1">
    <location>
        <begin position="497"/>
        <end position="524"/>
    </location>
</feature>
<comment type="caution">
    <text evidence="2">The sequence shown here is derived from an EMBL/GenBank/DDBJ whole genome shotgun (WGS) entry which is preliminary data.</text>
</comment>
<evidence type="ECO:0000256" key="1">
    <source>
        <dbReference type="SAM" id="Coils"/>
    </source>
</evidence>
<keyword evidence="3" id="KW-1185">Reference proteome</keyword>
<dbReference type="NCBIfam" id="TIGR03693">
    <property type="entry name" value="ocin_ThiF_like"/>
    <property type="match status" value="1"/>
</dbReference>
<evidence type="ECO:0000313" key="2">
    <source>
        <dbReference type="EMBL" id="NHN33691.1"/>
    </source>
</evidence>
<gene>
    <name evidence="2" type="ORF">G9U52_28140</name>
</gene>
<evidence type="ECO:0000313" key="3">
    <source>
        <dbReference type="Proteomes" id="UP001165962"/>
    </source>
</evidence>
<name>A0ABX0JEN6_9BACL</name>